<feature type="region of interest" description="Disordered" evidence="1">
    <location>
        <begin position="1023"/>
        <end position="1045"/>
    </location>
</feature>
<dbReference type="SMART" id="SM00222">
    <property type="entry name" value="Sec7"/>
    <property type="match status" value="1"/>
</dbReference>
<keyword evidence="5" id="KW-1185">Reference proteome</keyword>
<feature type="region of interest" description="Disordered" evidence="1">
    <location>
        <begin position="226"/>
        <end position="410"/>
    </location>
</feature>
<dbReference type="PROSITE" id="PS50003">
    <property type="entry name" value="PH_DOMAIN"/>
    <property type="match status" value="1"/>
</dbReference>
<dbReference type="SMART" id="SM00233">
    <property type="entry name" value="PH"/>
    <property type="match status" value="1"/>
</dbReference>
<feature type="domain" description="PH" evidence="2">
    <location>
        <begin position="822"/>
        <end position="948"/>
    </location>
</feature>
<name>S7S4L5_GLOTA</name>
<organism evidence="4 5">
    <name type="scientific">Gloeophyllum trabeum (strain ATCC 11539 / FP-39264 / Madison 617)</name>
    <name type="common">Brown rot fungus</name>
    <dbReference type="NCBI Taxonomy" id="670483"/>
    <lineage>
        <taxon>Eukaryota</taxon>
        <taxon>Fungi</taxon>
        <taxon>Dikarya</taxon>
        <taxon>Basidiomycota</taxon>
        <taxon>Agaricomycotina</taxon>
        <taxon>Agaricomycetes</taxon>
        <taxon>Gloeophyllales</taxon>
        <taxon>Gloeophyllaceae</taxon>
        <taxon>Gloeophyllum</taxon>
    </lineage>
</organism>
<dbReference type="InterPro" id="IPR000904">
    <property type="entry name" value="Sec7_dom"/>
</dbReference>
<feature type="region of interest" description="Disordered" evidence="1">
    <location>
        <begin position="1"/>
        <end position="34"/>
    </location>
</feature>
<dbReference type="PANTHER" id="PTHR10663:SF405">
    <property type="entry name" value="ARF GUANINE NUCLEOTIDE EXCHANGE FACTOR SYT1"/>
    <property type="match status" value="1"/>
</dbReference>
<dbReference type="SUPFAM" id="SSF48425">
    <property type="entry name" value="Sec7 domain"/>
    <property type="match status" value="1"/>
</dbReference>
<protein>
    <recommendedName>
        <fullName evidence="6">SEC7 domain-containing protein</fullName>
    </recommendedName>
</protein>
<feature type="domain" description="SEC7" evidence="3">
    <location>
        <begin position="513"/>
        <end position="673"/>
    </location>
</feature>
<dbReference type="RefSeq" id="XP_007861179.1">
    <property type="nucleotide sequence ID" value="XM_007862988.1"/>
</dbReference>
<evidence type="ECO:0008006" key="6">
    <source>
        <dbReference type="Google" id="ProtNLM"/>
    </source>
</evidence>
<dbReference type="CDD" id="cd00171">
    <property type="entry name" value="Sec7"/>
    <property type="match status" value="1"/>
</dbReference>
<dbReference type="KEGG" id="gtr:GLOTRDRAFT_113384"/>
<dbReference type="SUPFAM" id="SSF50729">
    <property type="entry name" value="PH domain-like"/>
    <property type="match status" value="1"/>
</dbReference>
<feature type="region of interest" description="Disordered" evidence="1">
    <location>
        <begin position="440"/>
        <end position="466"/>
    </location>
</feature>
<dbReference type="Pfam" id="PF01369">
    <property type="entry name" value="Sec7"/>
    <property type="match status" value="1"/>
</dbReference>
<feature type="region of interest" description="Disordered" evidence="1">
    <location>
        <begin position="114"/>
        <end position="172"/>
    </location>
</feature>
<dbReference type="GO" id="GO:0005085">
    <property type="term" value="F:guanyl-nucleotide exchange factor activity"/>
    <property type="evidence" value="ECO:0007669"/>
    <property type="project" value="InterPro"/>
</dbReference>
<evidence type="ECO:0000259" key="3">
    <source>
        <dbReference type="PROSITE" id="PS50190"/>
    </source>
</evidence>
<feature type="region of interest" description="Disordered" evidence="1">
    <location>
        <begin position="1066"/>
        <end position="1099"/>
    </location>
</feature>
<dbReference type="Proteomes" id="UP000030669">
    <property type="component" value="Unassembled WGS sequence"/>
</dbReference>
<feature type="region of interest" description="Disordered" evidence="1">
    <location>
        <begin position="1206"/>
        <end position="1243"/>
    </location>
</feature>
<dbReference type="InterPro" id="IPR035999">
    <property type="entry name" value="Sec7_dom_sf"/>
</dbReference>
<dbReference type="InterPro" id="IPR023394">
    <property type="entry name" value="Sec7_C_sf"/>
</dbReference>
<feature type="compositionally biased region" description="Low complexity" evidence="1">
    <location>
        <begin position="1393"/>
        <end position="1404"/>
    </location>
</feature>
<dbReference type="EMBL" id="KB469296">
    <property type="protein sequence ID" value="EPQ60869.1"/>
    <property type="molecule type" value="Genomic_DNA"/>
</dbReference>
<dbReference type="OrthoDB" id="430364at2759"/>
<feature type="compositionally biased region" description="Low complexity" evidence="1">
    <location>
        <begin position="269"/>
        <end position="286"/>
    </location>
</feature>
<feature type="compositionally biased region" description="Polar residues" evidence="1">
    <location>
        <begin position="1232"/>
        <end position="1241"/>
    </location>
</feature>
<dbReference type="HOGENOM" id="CLU_003769_0_0_1"/>
<dbReference type="GeneID" id="19299723"/>
<dbReference type="Pfam" id="PF15410">
    <property type="entry name" value="PH_9"/>
    <property type="match status" value="1"/>
</dbReference>
<dbReference type="OMA" id="KWREWCV"/>
<feature type="region of interest" description="Disordered" evidence="1">
    <location>
        <begin position="1381"/>
        <end position="1407"/>
    </location>
</feature>
<gene>
    <name evidence="4" type="ORF">GLOTRDRAFT_113384</name>
</gene>
<feature type="region of interest" description="Disordered" evidence="1">
    <location>
        <begin position="498"/>
        <end position="530"/>
    </location>
</feature>
<dbReference type="STRING" id="670483.S7S4L5"/>
<evidence type="ECO:0000313" key="4">
    <source>
        <dbReference type="EMBL" id="EPQ60869.1"/>
    </source>
</evidence>
<dbReference type="eggNOG" id="KOG0929">
    <property type="taxonomic scope" value="Eukaryota"/>
</dbReference>
<feature type="compositionally biased region" description="Basic and acidic residues" evidence="1">
    <location>
        <begin position="521"/>
        <end position="530"/>
    </location>
</feature>
<evidence type="ECO:0000256" key="1">
    <source>
        <dbReference type="SAM" id="MobiDB-lite"/>
    </source>
</evidence>
<dbReference type="PROSITE" id="PS50190">
    <property type="entry name" value="SEC7"/>
    <property type="match status" value="1"/>
</dbReference>
<dbReference type="InterPro" id="IPR001849">
    <property type="entry name" value="PH_domain"/>
</dbReference>
<dbReference type="InterPro" id="IPR011993">
    <property type="entry name" value="PH-like_dom_sf"/>
</dbReference>
<feature type="compositionally biased region" description="Polar residues" evidence="1">
    <location>
        <begin position="302"/>
        <end position="313"/>
    </location>
</feature>
<feature type="compositionally biased region" description="Low complexity" evidence="1">
    <location>
        <begin position="498"/>
        <end position="509"/>
    </location>
</feature>
<evidence type="ECO:0000259" key="2">
    <source>
        <dbReference type="PROSITE" id="PS50003"/>
    </source>
</evidence>
<dbReference type="PANTHER" id="PTHR10663">
    <property type="entry name" value="GUANYL-NUCLEOTIDE EXCHANGE FACTOR"/>
    <property type="match status" value="1"/>
</dbReference>
<sequence>MVGVFGLGSKSSSSGQSKSDSNTHPPPPYSEPNSSVLLAETTTTTTHVVTTTQTTTHFFSLPLWRRRAAPVSSTASARHSLVESNADENGIIISGPTGPSLMLEKALPPIPMDVASSAGPLAATPETEEDATLSRDSTGVFPHSQSTSSAVSSPRSRLRKPSRPVTSPSASQTLAQASLGLGLPHVLPQAATSSSSEVNSVAFVSAGSDIPRSDLRRAKSYRGLNSMSSADDVSDDGHRRTRGVSLGPYNTPSPGTGTEGKGKGKAAGDESSSSTSRPLSRKSSFFSRKRNDSDKRTAPLPVSTSNSSGNLKPSISPLHPVSPLRVDMSNEPWYPESSTYDDRSTLRPPGLVRRHSERSGHLPSPPASPPYVTVETPALPTAHFAPDQRGSSKSQSLRRPRTADSASRSRSRSLFLDSTFAYASTLSPPPIPSMPSIPVEKDASSGHVAMSPPSSRPLPRTKTGGNPPLLHRLSMNFFSSSPKHNSINASGFFGDSISSSPTSSPIASPRVSLAKTPAEVPKPRMEEESPEVYLERLTEAVSKAEVATVLASSADSFHTRALRAYIARFDFTSDPLDVALRKLLMDVGLPKETQQIDRVIEAFATRYKECNPNLFTSDDHPYILAFSLIMLHTDAFNKSNKRKMTKPDYVKNTRLPGVPSEVLDCFYDNIVFVPFIFIEDPLDINGQRGLLTEGGPSRVNAVGGVASSPATGSTTNLLGRGSKIDPYYLITRNLLDSLRVDVESFVPLENPYSYEGTLGPWNEEELRHAFAKAGVIEINTFDNRRMSQQPYFALSVNGLSSPMMSSIGALPEPVVREMMTIKVTKVGLLNRKDDTVEGGKKALSRKWREWSVVLTGSQLLLFRDPSWANSLMEQVRSSDGHVLFPPDAVLRPDELISVKDSVAVFDRSYTKHEHTLRFVMPDGRQTLLQAPNDHELNEWISRINYASAFKTAGVRMRSMGMTGKEVELTGVAAAASHLKDIQHLASPSLRTRTWSDLSSDQSSHAIPVPNVLADVRPLGSRRNTVHVRTSGSFEDTAGVPETESSRQFQATFEEIKADLAAGRLTLSDDSSTTNGRPRAGSSASSLRSPMSDETDGSGFLSRTEVIRSKVRDLDSRISAAQTQLDADMRFVRNIAILTPFQRSTRDRLQTAVQNVSRRITQVRLEMAKLLCHREVLSNDLIAEERDWYRNKKVALRAAKEMLENTVDSGVPRMTLSRHSDHAPTDPQPVPRQQPSGSQRPESSIRESFYSALDFGVDSSSYSASVEEPNGHSSFPHTSQFVDSPFGTPFSYAGAASSVGSISVHDHDTAVETHGVGNAIRSAEFNRAEGVGGGQTHERFYTAPEVPEEAEDWNKTRAAKRVSLVKLPSDLRISMLFGKTRPLQADNPSSIPETSVPSSPTRSRSNTFDRTGLAYAMFDI</sequence>
<dbReference type="GO" id="GO:0032012">
    <property type="term" value="P:regulation of ARF protein signal transduction"/>
    <property type="evidence" value="ECO:0007669"/>
    <property type="project" value="InterPro"/>
</dbReference>
<dbReference type="InterPro" id="IPR041681">
    <property type="entry name" value="PH_9"/>
</dbReference>
<feature type="compositionally biased region" description="Polar residues" evidence="1">
    <location>
        <begin position="1067"/>
        <end position="1088"/>
    </location>
</feature>
<proteinExistence type="predicted"/>
<feature type="compositionally biased region" description="Low complexity" evidence="1">
    <location>
        <begin position="8"/>
        <end position="20"/>
    </location>
</feature>
<evidence type="ECO:0000313" key="5">
    <source>
        <dbReference type="Proteomes" id="UP000030669"/>
    </source>
</evidence>
<accession>S7S4L5</accession>
<dbReference type="Gene3D" id="2.30.29.30">
    <property type="entry name" value="Pleckstrin-homology domain (PH domain)/Phosphotyrosine-binding domain (PTB)"/>
    <property type="match status" value="1"/>
</dbReference>
<dbReference type="Gene3D" id="1.10.1000.11">
    <property type="entry name" value="Arf Nucleotide-binding Site Opener,domain 2"/>
    <property type="match status" value="1"/>
</dbReference>
<feature type="compositionally biased region" description="Low complexity" evidence="1">
    <location>
        <begin position="144"/>
        <end position="155"/>
    </location>
</feature>
<reference evidence="4 5" key="1">
    <citation type="journal article" date="2012" name="Science">
        <title>The Paleozoic origin of enzymatic lignin decomposition reconstructed from 31 fungal genomes.</title>
        <authorList>
            <person name="Floudas D."/>
            <person name="Binder M."/>
            <person name="Riley R."/>
            <person name="Barry K."/>
            <person name="Blanchette R.A."/>
            <person name="Henrissat B."/>
            <person name="Martinez A.T."/>
            <person name="Otillar R."/>
            <person name="Spatafora J.W."/>
            <person name="Yadav J.S."/>
            <person name="Aerts A."/>
            <person name="Benoit I."/>
            <person name="Boyd A."/>
            <person name="Carlson A."/>
            <person name="Copeland A."/>
            <person name="Coutinho P.M."/>
            <person name="de Vries R.P."/>
            <person name="Ferreira P."/>
            <person name="Findley K."/>
            <person name="Foster B."/>
            <person name="Gaskell J."/>
            <person name="Glotzer D."/>
            <person name="Gorecki P."/>
            <person name="Heitman J."/>
            <person name="Hesse C."/>
            <person name="Hori C."/>
            <person name="Igarashi K."/>
            <person name="Jurgens J.A."/>
            <person name="Kallen N."/>
            <person name="Kersten P."/>
            <person name="Kohler A."/>
            <person name="Kuees U."/>
            <person name="Kumar T.K.A."/>
            <person name="Kuo A."/>
            <person name="LaButti K."/>
            <person name="Larrondo L.F."/>
            <person name="Lindquist E."/>
            <person name="Ling A."/>
            <person name="Lombard V."/>
            <person name="Lucas S."/>
            <person name="Lundell T."/>
            <person name="Martin R."/>
            <person name="McLaughlin D.J."/>
            <person name="Morgenstern I."/>
            <person name="Morin E."/>
            <person name="Murat C."/>
            <person name="Nagy L.G."/>
            <person name="Nolan M."/>
            <person name="Ohm R.A."/>
            <person name="Patyshakuliyeva A."/>
            <person name="Rokas A."/>
            <person name="Ruiz-Duenas F.J."/>
            <person name="Sabat G."/>
            <person name="Salamov A."/>
            <person name="Samejima M."/>
            <person name="Schmutz J."/>
            <person name="Slot J.C."/>
            <person name="St John F."/>
            <person name="Stenlid J."/>
            <person name="Sun H."/>
            <person name="Sun S."/>
            <person name="Syed K."/>
            <person name="Tsang A."/>
            <person name="Wiebenga A."/>
            <person name="Young D."/>
            <person name="Pisabarro A."/>
            <person name="Eastwood D.C."/>
            <person name="Martin F."/>
            <person name="Cullen D."/>
            <person name="Grigoriev I.V."/>
            <person name="Hibbett D.S."/>
        </authorList>
    </citation>
    <scope>NUCLEOTIDE SEQUENCE [LARGE SCALE GENOMIC DNA]</scope>
    <source>
        <strain evidence="4 5">ATCC 11539</strain>
    </source>
</reference>